<dbReference type="Pfam" id="PF16198">
    <property type="entry name" value="TruB_C_2"/>
    <property type="match status" value="1"/>
</dbReference>
<accession>A0A1S6YIT8</accession>
<dbReference type="PANTHER" id="PTHR13767:SF2">
    <property type="entry name" value="PSEUDOURIDYLATE SYNTHASE TRUB1"/>
    <property type="match status" value="1"/>
</dbReference>
<dbReference type="GO" id="GO:1990481">
    <property type="term" value="P:mRNA pseudouridine synthesis"/>
    <property type="evidence" value="ECO:0007669"/>
    <property type="project" value="TreeGrafter"/>
</dbReference>
<feature type="domain" description="tRNA pseudouridylate synthase B C-terminal" evidence="7">
    <location>
        <begin position="179"/>
        <end position="219"/>
    </location>
</feature>
<keyword evidence="4" id="KW-0413">Isomerase</keyword>
<sequence>MMNLVMPCGFLIINKVAGCSSHQCVDRIRQVYKLKRVGHGGTLDPDATGVLTVGIGPATRLLPYLPQKKSYTGEIQLGQVTTTDDLRGEIISNATVPQLNVYEIQKVLSKFIGVIQQQPPQISAVHVNGERSYIRARRGENVITPTKVIRIYGLDLKHWEQHTGRLRINISCSSGTYIRSLARDIGKALGCGGCLSWLQRTEAQGFHLDHAVFLDTLTKGILPKLVTPTQALHHLSPYDLTEDEYRAWKSGRTFPFLVQHAKINHVYRRSQDNDMKFYLDLMIIAPNDEMAGIAFMKDDIVHPKIVLSPGK</sequence>
<dbReference type="InterPro" id="IPR014780">
    <property type="entry name" value="tRNA_psdUridine_synth_TruB"/>
</dbReference>
<gene>
    <name evidence="8" type="primary">truB</name>
    <name evidence="9" type="synonym">MYN1_Chr_619</name>
    <name evidence="8" type="ORF">PFK_689</name>
    <name evidence="9" type="ORF">PMYN1_Chma635</name>
</gene>
<dbReference type="HAMAP" id="MF_01080">
    <property type="entry name" value="TruB_bact"/>
    <property type="match status" value="1"/>
</dbReference>
<comment type="similarity">
    <text evidence="1">Belongs to the pseudouridine synthase TruB family.</text>
</comment>
<keyword evidence="10" id="KW-1185">Reference proteome</keyword>
<evidence type="ECO:0000256" key="5">
    <source>
        <dbReference type="SAM" id="SignalP"/>
    </source>
</evidence>
<dbReference type="EMBL" id="KY124271">
    <property type="protein sequence ID" value="AQX45221.1"/>
    <property type="molecule type" value="Genomic_DNA"/>
</dbReference>
<dbReference type="GO" id="GO:0006400">
    <property type="term" value="P:tRNA modification"/>
    <property type="evidence" value="ECO:0007669"/>
    <property type="project" value="TreeGrafter"/>
</dbReference>
<keyword evidence="5" id="KW-0732">Signal</keyword>
<protein>
    <recommendedName>
        <fullName evidence="2">tRNA pseudouridine(55) synthase</fullName>
        <ecNumber evidence="2">5.4.99.25</ecNumber>
    </recommendedName>
</protein>
<evidence type="ECO:0000256" key="2">
    <source>
        <dbReference type="ARBA" id="ARBA00012787"/>
    </source>
</evidence>
<dbReference type="EMBL" id="LC490351">
    <property type="protein sequence ID" value="BBL86440.1"/>
    <property type="molecule type" value="Genomic_DNA"/>
</dbReference>
<evidence type="ECO:0000259" key="7">
    <source>
        <dbReference type="Pfam" id="PF16198"/>
    </source>
</evidence>
<evidence type="ECO:0000313" key="8">
    <source>
        <dbReference type="EMBL" id="AQX45221.1"/>
    </source>
</evidence>
<organism evidence="8">
    <name type="scientific">Paulinella micropora</name>
    <dbReference type="NCBI Taxonomy" id="1928728"/>
    <lineage>
        <taxon>Eukaryota</taxon>
        <taxon>Sar</taxon>
        <taxon>Rhizaria</taxon>
        <taxon>Cercozoa</taxon>
        <taxon>Imbricatea</taxon>
        <taxon>Silicofilosea</taxon>
        <taxon>Euglyphida</taxon>
        <taxon>Paulinellidae</taxon>
        <taxon>Paulinella</taxon>
    </lineage>
</organism>
<dbReference type="AlphaFoldDB" id="A0A1S6YIT8"/>
<dbReference type="Gene3D" id="3.30.2350.10">
    <property type="entry name" value="Pseudouridine synthase"/>
    <property type="match status" value="1"/>
</dbReference>
<dbReference type="NCBIfam" id="TIGR00431">
    <property type="entry name" value="TruB"/>
    <property type="match status" value="1"/>
</dbReference>
<dbReference type="InterPro" id="IPR032819">
    <property type="entry name" value="TruB_C"/>
</dbReference>
<evidence type="ECO:0000313" key="10">
    <source>
        <dbReference type="Proteomes" id="UP000503178"/>
    </source>
</evidence>
<reference evidence="8" key="1">
    <citation type="journal article" date="2017" name="Protist">
        <title>Diversity of the Photosynthetic Paulinella Species, with the Description of Paulinella micropora sp. nov. and the Chromatophore Genome Sequence for strain KR01.</title>
        <authorList>
            <person name="Lhee D."/>
            <person name="Yang E.C."/>
            <person name="Kim J.I."/>
            <person name="Nakayama T."/>
            <person name="Zuccarello G."/>
            <person name="Andersen R.A."/>
            <person name="Yoon H.S."/>
        </authorList>
    </citation>
    <scope>NUCLEOTIDE SEQUENCE</scope>
    <source>
        <strain evidence="8">FK01</strain>
    </source>
</reference>
<dbReference type="Pfam" id="PF01509">
    <property type="entry name" value="TruB_N"/>
    <property type="match status" value="1"/>
</dbReference>
<dbReference type="PANTHER" id="PTHR13767">
    <property type="entry name" value="TRNA-PSEUDOURIDINE SYNTHASE"/>
    <property type="match status" value="1"/>
</dbReference>
<evidence type="ECO:0000259" key="6">
    <source>
        <dbReference type="Pfam" id="PF01509"/>
    </source>
</evidence>
<geneLocation type="plastid" evidence="8"/>
<proteinExistence type="inferred from homology"/>
<dbReference type="InterPro" id="IPR020103">
    <property type="entry name" value="PsdUridine_synth_cat_dom_sf"/>
</dbReference>
<evidence type="ECO:0000256" key="3">
    <source>
        <dbReference type="ARBA" id="ARBA00022694"/>
    </source>
</evidence>
<dbReference type="Proteomes" id="UP000503178">
    <property type="component" value="Chromatophore Pltd"/>
</dbReference>
<dbReference type="GO" id="GO:0003723">
    <property type="term" value="F:RNA binding"/>
    <property type="evidence" value="ECO:0007669"/>
    <property type="project" value="InterPro"/>
</dbReference>
<keyword evidence="3" id="KW-0819">tRNA processing</keyword>
<dbReference type="InterPro" id="IPR002501">
    <property type="entry name" value="PsdUridine_synth_N"/>
</dbReference>
<dbReference type="SUPFAM" id="SSF55120">
    <property type="entry name" value="Pseudouridine synthase"/>
    <property type="match status" value="1"/>
</dbReference>
<dbReference type="EC" id="5.4.99.25" evidence="2"/>
<feature type="chain" id="PRO_5042690033" description="tRNA pseudouridine(55) synthase" evidence="5">
    <location>
        <begin position="19"/>
        <end position="311"/>
    </location>
</feature>
<name>A0A1S6YIT8_9EUKA</name>
<reference evidence="9 10" key="2">
    <citation type="submission" date="2019-06" db="EMBL/GenBank/DDBJ databases">
        <title>A hidden player of endosymbiotic evolution: DNA virus triggered massive gene transfer.</title>
        <authorList>
            <person name="Matsuo M."/>
            <person name="Katahata A."/>
            <person name="Tachikawa M."/>
            <person name="Minakuchi Y."/>
            <person name="Noguchi H."/>
            <person name="Toyoda A."/>
            <person name="Fujiyama A."/>
            <person name="Suzuki Y."/>
            <person name="Satoh S."/>
            <person name="Nakayama T."/>
            <person name="Kamikawa R."/>
            <person name="Nomura M."/>
            <person name="Inagaki Y."/>
            <person name="Ishida K."/>
            <person name="Obokata J."/>
        </authorList>
    </citation>
    <scope>NUCLEOTIDE SEQUENCE [LARGE SCALE GENOMIC DNA]</scope>
    <source>
        <strain evidence="9 10">MYN1</strain>
    </source>
</reference>
<feature type="domain" description="Pseudouridine synthase II N-terminal" evidence="6">
    <location>
        <begin position="29"/>
        <end position="178"/>
    </location>
</feature>
<evidence type="ECO:0000313" key="9">
    <source>
        <dbReference type="EMBL" id="BBL86440.1"/>
    </source>
</evidence>
<keyword evidence="8" id="KW-0934">Plastid</keyword>
<feature type="signal peptide" evidence="5">
    <location>
        <begin position="1"/>
        <end position="18"/>
    </location>
</feature>
<dbReference type="GO" id="GO:0160148">
    <property type="term" value="F:tRNA pseudouridine(55) synthase activity"/>
    <property type="evidence" value="ECO:0007669"/>
    <property type="project" value="UniProtKB-EC"/>
</dbReference>
<dbReference type="CDD" id="cd02573">
    <property type="entry name" value="PseudoU_synth_EcTruB"/>
    <property type="match status" value="1"/>
</dbReference>
<evidence type="ECO:0000256" key="4">
    <source>
        <dbReference type="ARBA" id="ARBA00023235"/>
    </source>
</evidence>
<evidence type="ECO:0000256" key="1">
    <source>
        <dbReference type="ARBA" id="ARBA00008999"/>
    </source>
</evidence>